<feature type="domain" description="NADP-dependent oxidoreductase" evidence="1">
    <location>
        <begin position="36"/>
        <end position="276"/>
    </location>
</feature>
<dbReference type="PANTHER" id="PTHR43638:SF3">
    <property type="entry name" value="ALDEHYDE REDUCTASE"/>
    <property type="match status" value="1"/>
</dbReference>
<gene>
    <name evidence="2" type="ORF">FACI_IFERC00001G1734</name>
</gene>
<evidence type="ECO:0000313" key="2">
    <source>
        <dbReference type="EMBL" id="AGO61714.1"/>
    </source>
</evidence>
<dbReference type="InterPro" id="IPR018170">
    <property type="entry name" value="Aldo/ket_reductase_CS"/>
</dbReference>
<dbReference type="GO" id="GO:0016491">
    <property type="term" value="F:oxidoreductase activity"/>
    <property type="evidence" value="ECO:0007669"/>
    <property type="project" value="InterPro"/>
</dbReference>
<keyword evidence="3" id="KW-1185">Reference proteome</keyword>
<dbReference type="Proteomes" id="UP000014660">
    <property type="component" value="Chromosome"/>
</dbReference>
<name>S0ATY1_FERAC</name>
<protein>
    <submittedName>
        <fullName evidence="2">Aldo/keto reductase</fullName>
    </submittedName>
</protein>
<dbReference type="PANTHER" id="PTHR43638">
    <property type="entry name" value="OXIDOREDUCTASE, ALDO/KETO REDUCTASE FAMILY PROTEIN"/>
    <property type="match status" value="1"/>
</dbReference>
<dbReference type="PRINTS" id="PR00069">
    <property type="entry name" value="ALDKETRDTASE"/>
</dbReference>
<dbReference type="PIRSF" id="PIRSF000097">
    <property type="entry name" value="AKR"/>
    <property type="match status" value="1"/>
</dbReference>
<evidence type="ECO:0000259" key="1">
    <source>
        <dbReference type="Pfam" id="PF00248"/>
    </source>
</evidence>
<dbReference type="PROSITE" id="PS00062">
    <property type="entry name" value="ALDOKETO_REDUCTASE_2"/>
    <property type="match status" value="1"/>
</dbReference>
<dbReference type="Pfam" id="PF00248">
    <property type="entry name" value="Aldo_ket_red"/>
    <property type="match status" value="1"/>
</dbReference>
<dbReference type="GeneID" id="16025923"/>
<dbReference type="EMBL" id="CP004145">
    <property type="protein sequence ID" value="AGO61714.1"/>
    <property type="molecule type" value="Genomic_DNA"/>
</dbReference>
<dbReference type="SUPFAM" id="SSF51430">
    <property type="entry name" value="NAD(P)-linked oxidoreductase"/>
    <property type="match status" value="1"/>
</dbReference>
<dbReference type="InterPro" id="IPR023210">
    <property type="entry name" value="NADP_OxRdtase_dom"/>
</dbReference>
<proteinExistence type="predicted"/>
<dbReference type="AlphaFoldDB" id="S0ATY1"/>
<organism evidence="2 3">
    <name type="scientific">Ferroplasma acidarmanus Fer1</name>
    <dbReference type="NCBI Taxonomy" id="333146"/>
    <lineage>
        <taxon>Archaea</taxon>
        <taxon>Methanobacteriati</taxon>
        <taxon>Thermoplasmatota</taxon>
        <taxon>Thermoplasmata</taxon>
        <taxon>Thermoplasmatales</taxon>
        <taxon>Ferroplasmaceae</taxon>
        <taxon>Ferroplasma</taxon>
    </lineage>
</organism>
<dbReference type="CDD" id="cd19072">
    <property type="entry name" value="AKR_AKR3F1-like"/>
    <property type="match status" value="1"/>
</dbReference>
<accession>S0ATY1</accession>
<dbReference type="HOGENOM" id="CLU_023205_2_3_2"/>
<dbReference type="KEGG" id="fac:FACI_IFERC01G1734"/>
<reference evidence="2 3" key="1">
    <citation type="journal article" date="2007" name="Proc. Natl. Acad. Sci. U.S.A.">
        <title>Genome dynamics in a natural archaeal population.</title>
        <authorList>
            <person name="Allen E.E."/>
            <person name="Tyson G.W."/>
            <person name="Whitaker R.J."/>
            <person name="Detter J.C."/>
            <person name="Richardson P.M."/>
            <person name="Banfield J.F."/>
        </authorList>
    </citation>
    <scope>NUCLEOTIDE SEQUENCE [LARGE SCALE GENOMIC DNA]</scope>
    <source>
        <strain evidence="3">fer1</strain>
    </source>
</reference>
<dbReference type="InterPro" id="IPR020471">
    <property type="entry name" value="AKR"/>
</dbReference>
<evidence type="ECO:0000313" key="3">
    <source>
        <dbReference type="Proteomes" id="UP000014660"/>
    </source>
</evidence>
<dbReference type="RefSeq" id="WP_009887770.1">
    <property type="nucleotide sequence ID" value="NC_021592.1"/>
</dbReference>
<dbReference type="InterPro" id="IPR036812">
    <property type="entry name" value="NAD(P)_OxRdtase_dom_sf"/>
</dbReference>
<dbReference type="Gene3D" id="3.20.20.100">
    <property type="entry name" value="NADP-dependent oxidoreductase domain"/>
    <property type="match status" value="1"/>
</dbReference>
<sequence length="278" mass="32088">MIYREFGNTSFKTSTIGMGTYYDMRWIFKTYLGIYSGRDQKIDAYRAGIDNGINLIDTAELYRTEKLVGTAIKSYKRDELFLASKVFPTHLSPKSLEKALNRSLKNLDTDYIDLYQIHFPNPTVDIKKTLRTMEKMVDKGKIRHIGVSNFTLNLLKRAQGILSKYEITSIQINYNVFHRNSQKGMIDYCNKNHIAVMAYFPLGHGKVTQPQFNKYFDHVRKTIGDVPNANIALAYLISRNQNVFPIPRASNRAHVLQNAKNSDILLNEDDIKYLEKNL</sequence>